<name>A0A1I7J6C2_9PROT</name>
<dbReference type="GO" id="GO:0019825">
    <property type="term" value="F:oxygen binding"/>
    <property type="evidence" value="ECO:0007669"/>
    <property type="project" value="InterPro"/>
</dbReference>
<reference evidence="5 6" key="1">
    <citation type="submission" date="2016-10" db="EMBL/GenBank/DDBJ databases">
        <authorList>
            <person name="de Groot N.N."/>
        </authorList>
    </citation>
    <scope>NUCLEOTIDE SEQUENCE [LARGE SCALE GENOMIC DNA]</scope>
    <source>
        <strain evidence="5 6">Nm24</strain>
    </source>
</reference>
<dbReference type="SUPFAM" id="SSF46458">
    <property type="entry name" value="Globin-like"/>
    <property type="match status" value="1"/>
</dbReference>
<evidence type="ECO:0000256" key="2">
    <source>
        <dbReference type="ARBA" id="ARBA00022617"/>
    </source>
</evidence>
<keyword evidence="4" id="KW-0408">Iron</keyword>
<keyword evidence="1" id="KW-0813">Transport</keyword>
<dbReference type="GO" id="GO:0020037">
    <property type="term" value="F:heme binding"/>
    <property type="evidence" value="ECO:0007669"/>
    <property type="project" value="InterPro"/>
</dbReference>
<dbReference type="InterPro" id="IPR001486">
    <property type="entry name" value="Hemoglobin_trunc"/>
</dbReference>
<dbReference type="OrthoDB" id="25954at2"/>
<dbReference type="Gene3D" id="1.10.490.10">
    <property type="entry name" value="Globins"/>
    <property type="match status" value="1"/>
</dbReference>
<evidence type="ECO:0000256" key="3">
    <source>
        <dbReference type="ARBA" id="ARBA00022723"/>
    </source>
</evidence>
<dbReference type="RefSeq" id="WP_074929443.1">
    <property type="nucleotide sequence ID" value="NZ_FPBL01000015.1"/>
</dbReference>
<evidence type="ECO:0000256" key="4">
    <source>
        <dbReference type="ARBA" id="ARBA00023004"/>
    </source>
</evidence>
<organism evidence="5 6">
    <name type="scientific">Nitrosomonas eutropha</name>
    <dbReference type="NCBI Taxonomy" id="916"/>
    <lineage>
        <taxon>Bacteria</taxon>
        <taxon>Pseudomonadati</taxon>
        <taxon>Pseudomonadota</taxon>
        <taxon>Betaproteobacteria</taxon>
        <taxon>Nitrosomonadales</taxon>
        <taxon>Nitrosomonadaceae</taxon>
        <taxon>Nitrosomonas</taxon>
    </lineage>
</organism>
<dbReference type="Proteomes" id="UP000183926">
    <property type="component" value="Unassembled WGS sequence"/>
</dbReference>
<protein>
    <submittedName>
        <fullName evidence="5">Hemoglobin</fullName>
    </submittedName>
</protein>
<dbReference type="Pfam" id="PF01152">
    <property type="entry name" value="Bac_globin"/>
    <property type="match status" value="1"/>
</dbReference>
<keyword evidence="3" id="KW-0479">Metal-binding</keyword>
<accession>A0A1I7J6C2</accession>
<dbReference type="GO" id="GO:0046872">
    <property type="term" value="F:metal ion binding"/>
    <property type="evidence" value="ECO:0007669"/>
    <property type="project" value="UniProtKB-KW"/>
</dbReference>
<gene>
    <name evidence="5" type="ORF">SAMN05216339_1156</name>
</gene>
<proteinExistence type="predicted"/>
<evidence type="ECO:0000313" key="5">
    <source>
        <dbReference type="EMBL" id="SFU80745.1"/>
    </source>
</evidence>
<dbReference type="CDD" id="cd08916">
    <property type="entry name" value="TrHb3_P"/>
    <property type="match status" value="1"/>
</dbReference>
<evidence type="ECO:0000256" key="1">
    <source>
        <dbReference type="ARBA" id="ARBA00022448"/>
    </source>
</evidence>
<dbReference type="AlphaFoldDB" id="A0A1I7J6C2"/>
<evidence type="ECO:0000313" key="6">
    <source>
        <dbReference type="Proteomes" id="UP000183926"/>
    </source>
</evidence>
<dbReference type="EMBL" id="FPBL01000015">
    <property type="protein sequence ID" value="SFU80745.1"/>
    <property type="molecule type" value="Genomic_DNA"/>
</dbReference>
<dbReference type="InterPro" id="IPR012292">
    <property type="entry name" value="Globin/Proto"/>
</dbReference>
<dbReference type="InterPro" id="IPR009050">
    <property type="entry name" value="Globin-like_sf"/>
</dbReference>
<sequence>MPDPTLCTEEDITRLIHAFYTRVRDDEALGPIFDAHIDDWSPHLTRMVDFWSSILRGTDRFSGTPMPKHIALPDLNAELFQQWLKLFHKTAAEQPNQAMAEQVCMMADRIARSLWMGYQISHHPEVMPVGLSHG</sequence>
<keyword evidence="2" id="KW-0349">Heme</keyword>